<evidence type="ECO:0000313" key="2">
    <source>
        <dbReference type="EMBL" id="KIW52259.1"/>
    </source>
</evidence>
<evidence type="ECO:0000256" key="1">
    <source>
        <dbReference type="SAM" id="Phobius"/>
    </source>
</evidence>
<gene>
    <name evidence="2" type="ORF">PV05_07911</name>
</gene>
<dbReference type="Proteomes" id="UP000054342">
    <property type="component" value="Unassembled WGS sequence"/>
</dbReference>
<keyword evidence="1" id="KW-1133">Transmembrane helix</keyword>
<keyword evidence="3" id="KW-1185">Reference proteome</keyword>
<keyword evidence="1" id="KW-0812">Transmembrane</keyword>
<organism evidence="2 3">
    <name type="scientific">Exophiala xenobiotica</name>
    <dbReference type="NCBI Taxonomy" id="348802"/>
    <lineage>
        <taxon>Eukaryota</taxon>
        <taxon>Fungi</taxon>
        <taxon>Dikarya</taxon>
        <taxon>Ascomycota</taxon>
        <taxon>Pezizomycotina</taxon>
        <taxon>Eurotiomycetes</taxon>
        <taxon>Chaetothyriomycetidae</taxon>
        <taxon>Chaetothyriales</taxon>
        <taxon>Herpotrichiellaceae</taxon>
        <taxon>Exophiala</taxon>
    </lineage>
</organism>
<dbReference type="GeneID" id="25329819"/>
<reference evidence="2 3" key="1">
    <citation type="submission" date="2015-01" db="EMBL/GenBank/DDBJ databases">
        <title>The Genome Sequence of Exophiala xenobiotica CBS118157.</title>
        <authorList>
            <consortium name="The Broad Institute Genomics Platform"/>
            <person name="Cuomo C."/>
            <person name="de Hoog S."/>
            <person name="Gorbushina A."/>
            <person name="Stielow B."/>
            <person name="Teixiera M."/>
            <person name="Abouelleil A."/>
            <person name="Chapman S.B."/>
            <person name="Priest M."/>
            <person name="Young S.K."/>
            <person name="Wortman J."/>
            <person name="Nusbaum C."/>
            <person name="Birren B."/>
        </authorList>
    </citation>
    <scope>NUCLEOTIDE SEQUENCE [LARGE SCALE GENOMIC DNA]</scope>
    <source>
        <strain evidence="2 3">CBS 118157</strain>
    </source>
</reference>
<proteinExistence type="predicted"/>
<sequence length="111" mass="13032">MPEPTALFQFTMLLENYSANNEYEVNKMGPIISLHKWHFSHGHTDWKWRWRWPRMAHVLDSMTSPNSTRPDHYIITSSSYTTLMHIPLMTSIIIIIDKMASSTLKKINEIA</sequence>
<name>A0A0D2EWP5_9EURO</name>
<accession>A0A0D2EWP5</accession>
<dbReference type="EMBL" id="KN847321">
    <property type="protein sequence ID" value="KIW52259.1"/>
    <property type="molecule type" value="Genomic_DNA"/>
</dbReference>
<feature type="transmembrane region" description="Helical" evidence="1">
    <location>
        <begin position="73"/>
        <end position="96"/>
    </location>
</feature>
<dbReference type="RefSeq" id="XP_013312843.1">
    <property type="nucleotide sequence ID" value="XM_013457389.1"/>
</dbReference>
<evidence type="ECO:0000313" key="3">
    <source>
        <dbReference type="Proteomes" id="UP000054342"/>
    </source>
</evidence>
<dbReference type="AlphaFoldDB" id="A0A0D2EWP5"/>
<protein>
    <submittedName>
        <fullName evidence="2">Uncharacterized protein</fullName>
    </submittedName>
</protein>
<keyword evidence="1" id="KW-0472">Membrane</keyword>
<dbReference type="HOGENOM" id="CLU_2158412_0_0_1"/>